<comment type="caution">
    <text evidence="4">The sequence shown here is derived from an EMBL/GenBank/DDBJ whole genome shotgun (WGS) entry which is preliminary data.</text>
</comment>
<sequence>MFDAARTHLQQKVQREIDANCRDAVRNLTWLNDAMPLYFAITMQDEPDAVAALAIRLNSLATEERLILADNERRLILARRNMPGSLYDTMKNLKEREISYAQFIQSHEPLPGLTEGLELQRFEFDRRCNHEISDASPVRIPDRIKGDVTAAMRETYPAFDLRDLNRILALLWLNNENYVRISPAKRIAQVLWMYQQSSRQGGIYFDVEPTEEYLGQGEYRVMFAVGNPPQADFLVQIMEVFNRLEIGVRRAFCLTISNGIHPYFLGTFYVRSRDAALVEKGANLYERLKVELYNTQILSSSTQAYREFVADGVTTGEEASLVNAFISFCHTNLAHNQPDRFGFEDVTRAFLSHPDTTLQLIRLFMLRFDPRKEECQACYEEALAEAEQALADYNTGHRHLDEIRRTVFRCALCLITHTLKTNFFVAEKHALAFRLDPSYLEKLGTEFIADLPAERPFRITFFFGRHGAGYHIGFSDIARGGWRTILTKGWDDYVTTAATLFRENYVLAHTQHLKNKDIYEGGSKMVVVLDAADLADHDLVTRRLYKLQYGFINAFFDIFVTRDGRARDPRVIDYYGEDEPIELGPDENMHDTMVELVARESVRRGYLLGIGVISSKKAGINHKEYGVTSTGVVKFAEIAMAELGIDIRHGPFSVLFTGGPNGDVAGNAMRLMLERCPRAEIRLIMDGSAALCDPLGADHAALQRIVLSQDLECFDSQALHEGGYLLYRNQRRTEGLRELHRKVTRTPDGMVEEWITLDEFNREWSELIFNVEADLFIPAGGRPETVAENNWHCFLRPDGSPKVRAVVEGANSFFTPAARLELQRRGILILRDASANKCGVISSSFEIIANLLMSEKEFLEIKERYVADVLDILEQRAEEEARLIFRRRTESGNTLLCTDISAAISQEINAHYARLFGYFQNHPAVCEEALFVRAIEDHLPRLLRENRRYRQRLRQLPAKYRYAILAGQIASSLVYRGNREAEFVAMLKVHLEQSLAA</sequence>
<proteinExistence type="inferred from homology"/>
<gene>
    <name evidence="4" type="ORF">JN12_01762</name>
</gene>
<dbReference type="Pfam" id="PF00208">
    <property type="entry name" value="ELFV_dehydrog"/>
    <property type="match status" value="1"/>
</dbReference>
<dbReference type="Gene3D" id="3.40.50.720">
    <property type="entry name" value="NAD(P)-binding Rossmann-like Domain"/>
    <property type="match status" value="1"/>
</dbReference>
<evidence type="ECO:0000256" key="1">
    <source>
        <dbReference type="ARBA" id="ARBA00006382"/>
    </source>
</evidence>
<dbReference type="EMBL" id="VLLN01000009">
    <property type="protein sequence ID" value="TWJ19349.1"/>
    <property type="molecule type" value="Genomic_DNA"/>
</dbReference>
<organism evidence="4 5">
    <name type="scientific">Geobacter argillaceus</name>
    <dbReference type="NCBI Taxonomy" id="345631"/>
    <lineage>
        <taxon>Bacteria</taxon>
        <taxon>Pseudomonadati</taxon>
        <taxon>Thermodesulfobacteriota</taxon>
        <taxon>Desulfuromonadia</taxon>
        <taxon>Geobacterales</taxon>
        <taxon>Geobacteraceae</taxon>
        <taxon>Geobacter</taxon>
    </lineage>
</organism>
<dbReference type="InterPro" id="IPR046346">
    <property type="entry name" value="Aminoacid_DH-like_N_sf"/>
</dbReference>
<dbReference type="Proteomes" id="UP000319449">
    <property type="component" value="Unassembled WGS sequence"/>
</dbReference>
<dbReference type="RefSeq" id="WP_145021389.1">
    <property type="nucleotide sequence ID" value="NZ_VLLN01000009.1"/>
</dbReference>
<protein>
    <submittedName>
        <fullName evidence="4">Glutamate dehydrogenase (NAD)</fullName>
    </submittedName>
</protein>
<keyword evidence="5" id="KW-1185">Reference proteome</keyword>
<dbReference type="AlphaFoldDB" id="A0A562VN67"/>
<evidence type="ECO:0000256" key="2">
    <source>
        <dbReference type="ARBA" id="ARBA00023002"/>
    </source>
</evidence>
<dbReference type="GO" id="GO:0004352">
    <property type="term" value="F:glutamate dehydrogenase (NAD+) activity"/>
    <property type="evidence" value="ECO:0007669"/>
    <property type="project" value="InterPro"/>
</dbReference>
<dbReference type="GO" id="GO:0006538">
    <property type="term" value="P:L-glutamate catabolic process"/>
    <property type="evidence" value="ECO:0007669"/>
    <property type="project" value="InterPro"/>
</dbReference>
<dbReference type="InterPro" id="IPR036291">
    <property type="entry name" value="NAD(P)-bd_dom_sf"/>
</dbReference>
<dbReference type="SUPFAM" id="SSF51735">
    <property type="entry name" value="NAD(P)-binding Rossmann-fold domains"/>
    <property type="match status" value="1"/>
</dbReference>
<keyword evidence="2" id="KW-0560">Oxidoreductase</keyword>
<evidence type="ECO:0000313" key="4">
    <source>
        <dbReference type="EMBL" id="TWJ19349.1"/>
    </source>
</evidence>
<dbReference type="PANTHER" id="PTHR11606">
    <property type="entry name" value="GLUTAMATE DEHYDROGENASE"/>
    <property type="match status" value="1"/>
</dbReference>
<dbReference type="OrthoDB" id="19378at2"/>
<evidence type="ECO:0000313" key="5">
    <source>
        <dbReference type="Proteomes" id="UP000319449"/>
    </source>
</evidence>
<comment type="similarity">
    <text evidence="1">Belongs to the Glu/Leu/Phe/Val dehydrogenases family.</text>
</comment>
<evidence type="ECO:0000259" key="3">
    <source>
        <dbReference type="SMART" id="SM00839"/>
    </source>
</evidence>
<accession>A0A562VN67</accession>
<dbReference type="SUPFAM" id="SSF53223">
    <property type="entry name" value="Aminoacid dehydrogenase-like, N-terminal domain"/>
    <property type="match status" value="1"/>
</dbReference>
<dbReference type="InterPro" id="IPR006096">
    <property type="entry name" value="Glu/Leu/Phe/Val/Trp_DH_C"/>
</dbReference>
<feature type="domain" description="Glutamate/phenylalanine/leucine/valine/L-tryptophan dehydrogenase C-terminal" evidence="3">
    <location>
        <begin position="619"/>
        <end position="892"/>
    </location>
</feature>
<dbReference type="PANTHER" id="PTHR11606:SF39">
    <property type="entry name" value="GLUTAMATE_PHENYLALANINE_LEUCINE_VALINE_L-TRYPTOPHAN DEHYDROGENASE C-TERMINAL DOMAIN-CONTAINING PROTEIN"/>
    <property type="match status" value="1"/>
</dbReference>
<reference evidence="4 5" key="1">
    <citation type="submission" date="2019-07" db="EMBL/GenBank/DDBJ databases">
        <title>Genomic Encyclopedia of Archaeal and Bacterial Type Strains, Phase II (KMG-II): from individual species to whole genera.</title>
        <authorList>
            <person name="Goeker M."/>
        </authorList>
    </citation>
    <scope>NUCLEOTIDE SEQUENCE [LARGE SCALE GENOMIC DNA]</scope>
    <source>
        <strain evidence="4 5">ATCC BAA-1139</strain>
    </source>
</reference>
<dbReference type="GO" id="GO:0004069">
    <property type="term" value="F:L-aspartate:2-oxoglutarate aminotransferase activity"/>
    <property type="evidence" value="ECO:0007669"/>
    <property type="project" value="InterPro"/>
</dbReference>
<name>A0A562VN67_9BACT</name>
<dbReference type="SMART" id="SM00839">
    <property type="entry name" value="ELFV_dehydrog"/>
    <property type="match status" value="1"/>
</dbReference>